<dbReference type="InterPro" id="IPR021109">
    <property type="entry name" value="Peptidase_aspartic_dom_sf"/>
</dbReference>
<dbReference type="STRING" id="673.AL542_02490"/>
<evidence type="ECO:0000313" key="2">
    <source>
        <dbReference type="EMBL" id="STO98623.1"/>
    </source>
</evidence>
<accession>A0A377JA16</accession>
<evidence type="ECO:0000313" key="3">
    <source>
        <dbReference type="Proteomes" id="UP000254512"/>
    </source>
</evidence>
<dbReference type="Gene3D" id="2.40.70.10">
    <property type="entry name" value="Acid Proteases"/>
    <property type="match status" value="1"/>
</dbReference>
<dbReference type="EMBL" id="UGHD01000003">
    <property type="protein sequence ID" value="STO98623.1"/>
    <property type="molecule type" value="Genomic_DNA"/>
</dbReference>
<dbReference type="PANTHER" id="PTHR38037:SF1">
    <property type="entry name" value="ATP-DEPENDENT ZINC PROTEASE DOMAIN-CONTAINING PROTEIN-RELATED"/>
    <property type="match status" value="1"/>
</dbReference>
<dbReference type="Proteomes" id="UP000254512">
    <property type="component" value="Unassembled WGS sequence"/>
</dbReference>
<dbReference type="KEGG" id="gho:AL542_02490"/>
<dbReference type="InterPro" id="IPR008503">
    <property type="entry name" value="Asp_endopeptidase"/>
</dbReference>
<reference evidence="2 3" key="1">
    <citation type="submission" date="2018-06" db="EMBL/GenBank/DDBJ databases">
        <authorList>
            <consortium name="Pathogen Informatics"/>
            <person name="Doyle S."/>
        </authorList>
    </citation>
    <scope>NUCLEOTIDE SEQUENCE [LARGE SCALE GENOMIC DNA]</scope>
    <source>
        <strain evidence="2 3">NCTC11645</strain>
    </source>
</reference>
<dbReference type="RefSeq" id="WP_040528244.1">
    <property type="nucleotide sequence ID" value="NZ_CABMOB010000001.1"/>
</dbReference>
<evidence type="ECO:0000259" key="1">
    <source>
        <dbReference type="Pfam" id="PF05618"/>
    </source>
</evidence>
<dbReference type="SUPFAM" id="SSF50630">
    <property type="entry name" value="Acid proteases"/>
    <property type="match status" value="1"/>
</dbReference>
<feature type="domain" description="Retropepsin-like aspartic endopeptidase" evidence="1">
    <location>
        <begin position="25"/>
        <end position="158"/>
    </location>
</feature>
<dbReference type="GeneID" id="58894754"/>
<protein>
    <submittedName>
        <fullName evidence="2">Uncharacterized protein conserved in archaea</fullName>
    </submittedName>
</protein>
<proteinExistence type="predicted"/>
<name>A0A377JA16_GRIHO</name>
<gene>
    <name evidence="2" type="ORF">NCTC11645_03611</name>
</gene>
<dbReference type="Pfam" id="PF05618">
    <property type="entry name" value="Zn_protease"/>
    <property type="match status" value="1"/>
</dbReference>
<sequence>MTDKNTARPAVEDTNQANFNDKLLVGWREWVALPDIGISAIKAKVDTGARTSCLHTFGIKEYEKDNEKWVKFMIHPIQDDNVTQKECHAKVKDMRKVRDSGGHETLRYVIETTLVIGDLSYPIEMTLTKRDTMVFRMLLGRTAMENRLVVDPVKSFLVQAPQG</sequence>
<dbReference type="AlphaFoldDB" id="A0A377JA16"/>
<dbReference type="PANTHER" id="PTHR38037">
    <property type="entry name" value="ZN_PROTEASE DOMAIN-CONTAINING PROTEIN"/>
    <property type="match status" value="1"/>
</dbReference>
<organism evidence="2 3">
    <name type="scientific">Grimontia hollisae</name>
    <name type="common">Vibrio hollisae</name>
    <dbReference type="NCBI Taxonomy" id="673"/>
    <lineage>
        <taxon>Bacteria</taxon>
        <taxon>Pseudomonadati</taxon>
        <taxon>Pseudomonadota</taxon>
        <taxon>Gammaproteobacteria</taxon>
        <taxon>Vibrionales</taxon>
        <taxon>Vibrionaceae</taxon>
        <taxon>Grimontia</taxon>
    </lineage>
</organism>